<dbReference type="Pfam" id="PF01944">
    <property type="entry name" value="SpoIIM"/>
    <property type="match status" value="1"/>
</dbReference>
<keyword evidence="1" id="KW-1133">Transmembrane helix</keyword>
<dbReference type="Proteomes" id="UP000000347">
    <property type="component" value="Chromosome"/>
</dbReference>
<dbReference type="eggNOG" id="COG1300">
    <property type="taxonomic scope" value="Bacteria"/>
</dbReference>
<organism evidence="2 3">
    <name type="scientific">Caldicellulosiruptor obsidiansis (strain ATCC BAA-2073 / JCM 16842 / OB47)</name>
    <dbReference type="NCBI Taxonomy" id="608506"/>
    <lineage>
        <taxon>Bacteria</taxon>
        <taxon>Bacillati</taxon>
        <taxon>Bacillota</taxon>
        <taxon>Bacillota incertae sedis</taxon>
        <taxon>Caldicellulosiruptorales</taxon>
        <taxon>Caldicellulosiruptoraceae</taxon>
        <taxon>Caldicellulosiruptor</taxon>
    </lineage>
</organism>
<feature type="transmembrane region" description="Helical" evidence="1">
    <location>
        <begin position="121"/>
        <end position="144"/>
    </location>
</feature>
<feature type="transmembrane region" description="Helical" evidence="1">
    <location>
        <begin position="14"/>
        <end position="36"/>
    </location>
</feature>
<keyword evidence="1" id="KW-0472">Membrane</keyword>
<dbReference type="EMBL" id="CP002164">
    <property type="protein sequence ID" value="ADL41422.1"/>
    <property type="molecule type" value="Genomic_DNA"/>
</dbReference>
<protein>
    <recommendedName>
        <fullName evidence="4">Stage II sporulation protein M</fullName>
    </recommendedName>
</protein>
<dbReference type="InterPro" id="IPR002798">
    <property type="entry name" value="SpoIIM-like"/>
</dbReference>
<keyword evidence="1" id="KW-0812">Transmembrane</keyword>
<sequence length="191" mass="21147">MKFVFQTFKAEKRLIFISFLIFALSCILGILIGVFFGDEIQKFIDQYLRKLFESIIKDAKSPYLLFIGILKNNMKVYFIIITLGTLSFGLISALVLFTNGVIVGAIGAISAKHMSIAKTLLLILPHGIFEIAAFLIGSAASTIFLESAVLSKEKPDIKLSFKRFFVLAVCGAILVVFAAFIEAFVTLRFAK</sequence>
<dbReference type="RefSeq" id="WP_013289429.1">
    <property type="nucleotide sequence ID" value="NC_014392.1"/>
</dbReference>
<dbReference type="PROSITE" id="PS51257">
    <property type="entry name" value="PROKAR_LIPOPROTEIN"/>
    <property type="match status" value="1"/>
</dbReference>
<name>D9TGT6_CALOO</name>
<dbReference type="PANTHER" id="PTHR35337:SF1">
    <property type="entry name" value="SLR1478 PROTEIN"/>
    <property type="match status" value="1"/>
</dbReference>
<dbReference type="PANTHER" id="PTHR35337">
    <property type="entry name" value="SLR1478 PROTEIN"/>
    <property type="match status" value="1"/>
</dbReference>
<dbReference type="HOGENOM" id="CLU_099320_1_0_9"/>
<dbReference type="STRING" id="608506.COB47_0044"/>
<evidence type="ECO:0000313" key="3">
    <source>
        <dbReference type="Proteomes" id="UP000000347"/>
    </source>
</evidence>
<feature type="transmembrane region" description="Helical" evidence="1">
    <location>
        <begin position="164"/>
        <end position="187"/>
    </location>
</feature>
<evidence type="ECO:0000313" key="2">
    <source>
        <dbReference type="EMBL" id="ADL41422.1"/>
    </source>
</evidence>
<dbReference type="KEGG" id="cob:COB47_0044"/>
<gene>
    <name evidence="2" type="ordered locus">COB47_0044</name>
</gene>
<reference evidence="2 3" key="1">
    <citation type="journal article" date="2010" name="J. Bacteriol.">
        <title>Complete genome sequence of the cellulolytic thermophile Caldicellulosiruptor obsidiansis OB47T.</title>
        <authorList>
            <person name="Elkins J.G."/>
            <person name="Lochner A."/>
            <person name="Hamilton-Brehm S.D."/>
            <person name="Davenport K.W."/>
            <person name="Podar M."/>
            <person name="Brown S.D."/>
            <person name="Land M.L."/>
            <person name="Hauser L.J."/>
            <person name="Klingeman D.M."/>
            <person name="Raman B."/>
            <person name="Goodwin L.A."/>
            <person name="Tapia R."/>
            <person name="Meincke L.J."/>
            <person name="Detter J.C."/>
            <person name="Bruce D.C."/>
            <person name="Han C.S."/>
            <person name="Palumbo A.V."/>
            <person name="Cottingham R.W."/>
            <person name="Keller M."/>
            <person name="Graham D.E."/>
        </authorList>
    </citation>
    <scope>NUCLEOTIDE SEQUENCE [LARGE SCALE GENOMIC DNA]</scope>
    <source>
        <strain evidence="3">ATCC BAA-2073 / strain OB47</strain>
    </source>
</reference>
<accession>D9TGT6</accession>
<proteinExistence type="predicted"/>
<dbReference type="AlphaFoldDB" id="D9TGT6"/>
<feature type="transmembrane region" description="Helical" evidence="1">
    <location>
        <begin position="76"/>
        <end position="109"/>
    </location>
</feature>
<keyword evidence="3" id="KW-1185">Reference proteome</keyword>
<dbReference type="OrthoDB" id="9800053at2"/>
<evidence type="ECO:0008006" key="4">
    <source>
        <dbReference type="Google" id="ProtNLM"/>
    </source>
</evidence>
<evidence type="ECO:0000256" key="1">
    <source>
        <dbReference type="SAM" id="Phobius"/>
    </source>
</evidence>